<sequence>MENRNFQLDTEWNMIHYPHRPNGFGILIIGDERNFVTDTNSFWNQNEGKRTLIESLLDNGYTIFYSNLYGKNWGSEKALQMAKRLYEHIIRTEILNQRIHIIAEGMGALTAIRLMMEMKDNIRSVVLLNPILSLKEHLEREKEHKFFIKKLTNEISIAFNTNRHELMELLKDKKEYQLEETDTPTKIIQILHNGRSYYQSHALKKASAIWEEKSLPIFVSYVLPEKRSAMPKQIASFFRKYEKKL</sequence>
<dbReference type="SUPFAM" id="SSF53474">
    <property type="entry name" value="alpha/beta-Hydrolases"/>
    <property type="match status" value="1"/>
</dbReference>
<reference evidence="1 2" key="1">
    <citation type="submission" date="2024-03" db="EMBL/GenBank/DDBJ databases">
        <title>Human intestinal bacterial collection.</title>
        <authorList>
            <person name="Pauvert C."/>
            <person name="Hitch T.C.A."/>
            <person name="Clavel T."/>
        </authorList>
    </citation>
    <scope>NUCLEOTIDE SEQUENCE [LARGE SCALE GENOMIC DNA]</scope>
    <source>
        <strain evidence="1 2">CLA-SR-H024</strain>
    </source>
</reference>
<accession>A0ABV1EVC7</accession>
<keyword evidence="2" id="KW-1185">Reference proteome</keyword>
<dbReference type="Gene3D" id="3.40.50.1820">
    <property type="entry name" value="alpha/beta hydrolase"/>
    <property type="match status" value="1"/>
</dbReference>
<name>A0ABV1EVC7_9BACI</name>
<organism evidence="1 2">
    <name type="scientific">Niallia hominis</name>
    <dbReference type="NCBI Taxonomy" id="3133173"/>
    <lineage>
        <taxon>Bacteria</taxon>
        <taxon>Bacillati</taxon>
        <taxon>Bacillota</taxon>
        <taxon>Bacilli</taxon>
        <taxon>Bacillales</taxon>
        <taxon>Bacillaceae</taxon>
        <taxon>Niallia</taxon>
    </lineage>
</organism>
<keyword evidence="1" id="KW-0378">Hydrolase</keyword>
<proteinExistence type="predicted"/>
<dbReference type="EMBL" id="JBBMFN010000002">
    <property type="protein sequence ID" value="MEQ2464451.1"/>
    <property type="molecule type" value="Genomic_DNA"/>
</dbReference>
<evidence type="ECO:0000313" key="2">
    <source>
        <dbReference type="Proteomes" id="UP001465426"/>
    </source>
</evidence>
<comment type="caution">
    <text evidence="1">The sequence shown here is derived from an EMBL/GenBank/DDBJ whole genome shotgun (WGS) entry which is preliminary data.</text>
</comment>
<protein>
    <submittedName>
        <fullName evidence="1">Hydrolase</fullName>
    </submittedName>
</protein>
<dbReference type="Proteomes" id="UP001465426">
    <property type="component" value="Unassembled WGS sequence"/>
</dbReference>
<dbReference type="GO" id="GO:0016787">
    <property type="term" value="F:hydrolase activity"/>
    <property type="evidence" value="ECO:0007669"/>
    <property type="project" value="UniProtKB-KW"/>
</dbReference>
<dbReference type="InterPro" id="IPR029058">
    <property type="entry name" value="AB_hydrolase_fold"/>
</dbReference>
<dbReference type="RefSeq" id="WP_349204106.1">
    <property type="nucleotide sequence ID" value="NZ_JBBMFN010000002.1"/>
</dbReference>
<gene>
    <name evidence="1" type="ORF">WMO63_02055</name>
</gene>
<evidence type="ECO:0000313" key="1">
    <source>
        <dbReference type="EMBL" id="MEQ2464451.1"/>
    </source>
</evidence>